<proteinExistence type="predicted"/>
<comment type="caution">
    <text evidence="1">The sequence shown here is derived from an EMBL/GenBank/DDBJ whole genome shotgun (WGS) entry which is preliminary data.</text>
</comment>
<accession>A0ACC0GCY3</accession>
<dbReference type="Proteomes" id="UP001060215">
    <property type="component" value="Chromosome 10"/>
</dbReference>
<gene>
    <name evidence="1" type="ORF">LOK49_LG10G01418</name>
</gene>
<keyword evidence="2" id="KW-1185">Reference proteome</keyword>
<reference evidence="1 2" key="1">
    <citation type="journal article" date="2022" name="Plant J.">
        <title>Chromosome-level genome of Camellia lanceoleosa provides a valuable resource for understanding genome evolution and self-incompatibility.</title>
        <authorList>
            <person name="Gong W."/>
            <person name="Xiao S."/>
            <person name="Wang L."/>
            <person name="Liao Z."/>
            <person name="Chang Y."/>
            <person name="Mo W."/>
            <person name="Hu G."/>
            <person name="Li W."/>
            <person name="Zhao G."/>
            <person name="Zhu H."/>
            <person name="Hu X."/>
            <person name="Ji K."/>
            <person name="Xiang X."/>
            <person name="Song Q."/>
            <person name="Yuan D."/>
            <person name="Jin S."/>
            <person name="Zhang L."/>
        </authorList>
    </citation>
    <scope>NUCLEOTIDE SEQUENCE [LARGE SCALE GENOMIC DNA]</scope>
    <source>
        <strain evidence="1">SQ_2022a</strain>
    </source>
</reference>
<name>A0ACC0GCY3_9ERIC</name>
<organism evidence="1 2">
    <name type="scientific">Camellia lanceoleosa</name>
    <dbReference type="NCBI Taxonomy" id="1840588"/>
    <lineage>
        <taxon>Eukaryota</taxon>
        <taxon>Viridiplantae</taxon>
        <taxon>Streptophyta</taxon>
        <taxon>Embryophyta</taxon>
        <taxon>Tracheophyta</taxon>
        <taxon>Spermatophyta</taxon>
        <taxon>Magnoliopsida</taxon>
        <taxon>eudicotyledons</taxon>
        <taxon>Gunneridae</taxon>
        <taxon>Pentapetalae</taxon>
        <taxon>asterids</taxon>
        <taxon>Ericales</taxon>
        <taxon>Theaceae</taxon>
        <taxon>Camellia</taxon>
    </lineage>
</organism>
<dbReference type="EMBL" id="CM045767">
    <property type="protein sequence ID" value="KAI7998900.1"/>
    <property type="molecule type" value="Genomic_DNA"/>
</dbReference>
<protein>
    <submittedName>
        <fullName evidence="1">Uncharacterized protein</fullName>
    </submittedName>
</protein>
<sequence length="178" mass="20298">MEGVVEVDVDATIAEMATKKRRRKKVNTAKRKKTGQGRKKKVQSIEVDGESLPGSAEGHNDNNPLGITVSMFDYSVDNHFRAMNRIRKLCGEAECDDLDKREFEWLSSSITFIKEWRHFNYQPRVVRFACHNESSPQRKNVIGGITLPQFSAATVPKKDGQDGNILSPESRYVDWFSY</sequence>
<evidence type="ECO:0000313" key="1">
    <source>
        <dbReference type="EMBL" id="KAI7998900.1"/>
    </source>
</evidence>
<evidence type="ECO:0000313" key="2">
    <source>
        <dbReference type="Proteomes" id="UP001060215"/>
    </source>
</evidence>